<proteinExistence type="predicted"/>
<dbReference type="Pfam" id="PF00196">
    <property type="entry name" value="GerE"/>
    <property type="match status" value="1"/>
</dbReference>
<name>A0A1E3GWB7_9HYPH</name>
<dbReference type="GO" id="GO:0003677">
    <property type="term" value="F:DNA binding"/>
    <property type="evidence" value="ECO:0007669"/>
    <property type="project" value="UniProtKB-KW"/>
</dbReference>
<evidence type="ECO:0000256" key="3">
    <source>
        <dbReference type="ARBA" id="ARBA00023163"/>
    </source>
</evidence>
<dbReference type="PROSITE" id="PS50043">
    <property type="entry name" value="HTH_LUXR_2"/>
    <property type="match status" value="1"/>
</dbReference>
<accession>A0A1E3GWB7</accession>
<dbReference type="AlphaFoldDB" id="A0A1E3GWB7"/>
<keyword evidence="3" id="KW-0804">Transcription</keyword>
<reference evidence="5 6" key="1">
    <citation type="submission" date="2016-07" db="EMBL/GenBank/DDBJ databases">
        <title>Draft Genome Sequence of Methylobrevis pamukkalensis PK2.</title>
        <authorList>
            <person name="Vasilenko O.V."/>
            <person name="Doronina N.V."/>
            <person name="Shmareva M.N."/>
            <person name="Tarlachkov S.V."/>
            <person name="Mustakhimov I."/>
            <person name="Trotsenko Y.A."/>
        </authorList>
    </citation>
    <scope>NUCLEOTIDE SEQUENCE [LARGE SCALE GENOMIC DNA]</scope>
    <source>
        <strain evidence="5 6">PK2</strain>
    </source>
</reference>
<evidence type="ECO:0000256" key="1">
    <source>
        <dbReference type="ARBA" id="ARBA00023015"/>
    </source>
</evidence>
<evidence type="ECO:0000256" key="2">
    <source>
        <dbReference type="ARBA" id="ARBA00023125"/>
    </source>
</evidence>
<dbReference type="PANTHER" id="PTHR44688:SF16">
    <property type="entry name" value="DNA-BINDING TRANSCRIPTIONAL ACTIVATOR DEVR_DOSR"/>
    <property type="match status" value="1"/>
</dbReference>
<dbReference type="Proteomes" id="UP000094622">
    <property type="component" value="Unassembled WGS sequence"/>
</dbReference>
<protein>
    <submittedName>
        <fullName evidence="5">Response regulator UvrY</fullName>
    </submittedName>
</protein>
<dbReference type="SUPFAM" id="SSF46894">
    <property type="entry name" value="C-terminal effector domain of the bipartite response regulators"/>
    <property type="match status" value="1"/>
</dbReference>
<dbReference type="SMART" id="SM00421">
    <property type="entry name" value="HTH_LUXR"/>
    <property type="match status" value="1"/>
</dbReference>
<feature type="domain" description="HTH luxR-type" evidence="4">
    <location>
        <begin position="40"/>
        <end position="105"/>
    </location>
</feature>
<evidence type="ECO:0000313" key="6">
    <source>
        <dbReference type="Proteomes" id="UP000094622"/>
    </source>
</evidence>
<dbReference type="PRINTS" id="PR00038">
    <property type="entry name" value="HTHLUXR"/>
</dbReference>
<dbReference type="GO" id="GO:0006355">
    <property type="term" value="P:regulation of DNA-templated transcription"/>
    <property type="evidence" value="ECO:0007669"/>
    <property type="project" value="InterPro"/>
</dbReference>
<dbReference type="EMBL" id="MCRJ01000195">
    <property type="protein sequence ID" value="ODN68369.1"/>
    <property type="molecule type" value="Genomic_DNA"/>
</dbReference>
<keyword evidence="2" id="KW-0238">DNA-binding</keyword>
<evidence type="ECO:0000313" key="5">
    <source>
        <dbReference type="EMBL" id="ODN68369.1"/>
    </source>
</evidence>
<dbReference type="PATRIC" id="fig|1439726.3.peg.4605"/>
<comment type="caution">
    <text evidence="5">The sequence shown here is derived from an EMBL/GenBank/DDBJ whole genome shotgun (WGS) entry which is preliminary data.</text>
</comment>
<keyword evidence="6" id="KW-1185">Reference proteome</keyword>
<dbReference type="InterPro" id="IPR000792">
    <property type="entry name" value="Tscrpt_reg_LuxR_C"/>
</dbReference>
<dbReference type="Gene3D" id="3.40.50.2300">
    <property type="match status" value="1"/>
</dbReference>
<organism evidence="5 6">
    <name type="scientific">Methylobrevis pamukkalensis</name>
    <dbReference type="NCBI Taxonomy" id="1439726"/>
    <lineage>
        <taxon>Bacteria</taxon>
        <taxon>Pseudomonadati</taxon>
        <taxon>Pseudomonadota</taxon>
        <taxon>Alphaproteobacteria</taxon>
        <taxon>Hyphomicrobiales</taxon>
        <taxon>Pleomorphomonadaceae</taxon>
        <taxon>Methylobrevis</taxon>
    </lineage>
</organism>
<dbReference type="CDD" id="cd06170">
    <property type="entry name" value="LuxR_C_like"/>
    <property type="match status" value="1"/>
</dbReference>
<dbReference type="InterPro" id="IPR016032">
    <property type="entry name" value="Sig_transdc_resp-reg_C-effctor"/>
</dbReference>
<sequence length="110" mass="11741">MTKSSAPDELVRAVEVVGRGGRALSDDIAHEIAADRLAGHRSPIDDLGPRETEILRMLASGMAAEEIAGALCLSPKTVQNYHYQIKAKLEAKTDAHLVWMAVGSGLVSFS</sequence>
<keyword evidence="1" id="KW-0805">Transcription regulation</keyword>
<evidence type="ECO:0000259" key="4">
    <source>
        <dbReference type="PROSITE" id="PS50043"/>
    </source>
</evidence>
<dbReference type="PANTHER" id="PTHR44688">
    <property type="entry name" value="DNA-BINDING TRANSCRIPTIONAL ACTIVATOR DEVR_DOSR"/>
    <property type="match status" value="1"/>
</dbReference>
<gene>
    <name evidence="5" type="primary">uvrY_3</name>
    <name evidence="5" type="ORF">A6302_04333</name>
</gene>